<protein>
    <recommendedName>
        <fullName evidence="10">Transmembrane protein 45B</fullName>
    </recommendedName>
</protein>
<organism evidence="8 9">
    <name type="scientific">Elysia chlorotica</name>
    <name type="common">Eastern emerald elysia</name>
    <name type="synonym">Sea slug</name>
    <dbReference type="NCBI Taxonomy" id="188477"/>
    <lineage>
        <taxon>Eukaryota</taxon>
        <taxon>Metazoa</taxon>
        <taxon>Spiralia</taxon>
        <taxon>Lophotrochozoa</taxon>
        <taxon>Mollusca</taxon>
        <taxon>Gastropoda</taxon>
        <taxon>Heterobranchia</taxon>
        <taxon>Euthyneura</taxon>
        <taxon>Panpulmonata</taxon>
        <taxon>Sacoglossa</taxon>
        <taxon>Placobranchoidea</taxon>
        <taxon>Plakobranchidae</taxon>
        <taxon>Elysia</taxon>
    </lineage>
</organism>
<dbReference type="InterPro" id="IPR006904">
    <property type="entry name" value="DUF716"/>
</dbReference>
<comment type="caution">
    <text evidence="8">The sequence shown here is derived from an EMBL/GenBank/DDBJ whole genome shotgun (WGS) entry which is preliminary data.</text>
</comment>
<feature type="transmembrane region" description="Helical" evidence="6">
    <location>
        <begin position="53"/>
        <end position="72"/>
    </location>
</feature>
<evidence type="ECO:0000313" key="8">
    <source>
        <dbReference type="EMBL" id="RUS86171.1"/>
    </source>
</evidence>
<keyword evidence="3 6" id="KW-0812">Transmembrane</keyword>
<accession>A0A3S0ZT79</accession>
<evidence type="ECO:0000313" key="9">
    <source>
        <dbReference type="Proteomes" id="UP000271974"/>
    </source>
</evidence>
<reference evidence="8 9" key="1">
    <citation type="submission" date="2019-01" db="EMBL/GenBank/DDBJ databases">
        <title>A draft genome assembly of the solar-powered sea slug Elysia chlorotica.</title>
        <authorList>
            <person name="Cai H."/>
            <person name="Li Q."/>
            <person name="Fang X."/>
            <person name="Li J."/>
            <person name="Curtis N.E."/>
            <person name="Altenburger A."/>
            <person name="Shibata T."/>
            <person name="Feng M."/>
            <person name="Maeda T."/>
            <person name="Schwartz J.A."/>
            <person name="Shigenobu S."/>
            <person name="Lundholm N."/>
            <person name="Nishiyama T."/>
            <person name="Yang H."/>
            <person name="Hasebe M."/>
            <person name="Li S."/>
            <person name="Pierce S.K."/>
            <person name="Wang J."/>
        </authorList>
    </citation>
    <scope>NUCLEOTIDE SEQUENCE [LARGE SCALE GENOMIC DNA]</scope>
    <source>
        <strain evidence="8">EC2010</strain>
        <tissue evidence="8">Whole organism of an adult</tissue>
    </source>
</reference>
<proteinExistence type="inferred from homology"/>
<feature type="chain" id="PRO_5018786398" description="Transmembrane protein 45B" evidence="7">
    <location>
        <begin position="16"/>
        <end position="184"/>
    </location>
</feature>
<dbReference type="InterPro" id="IPR042127">
    <property type="entry name" value="TMEM45"/>
</dbReference>
<dbReference type="AlphaFoldDB" id="A0A3S0ZT79"/>
<keyword evidence="5 6" id="KW-0472">Membrane</keyword>
<evidence type="ECO:0000256" key="1">
    <source>
        <dbReference type="ARBA" id="ARBA00004141"/>
    </source>
</evidence>
<gene>
    <name evidence="8" type="ORF">EGW08_006065</name>
</gene>
<dbReference type="GO" id="GO:0016020">
    <property type="term" value="C:membrane"/>
    <property type="evidence" value="ECO:0007669"/>
    <property type="project" value="UniProtKB-SubCell"/>
</dbReference>
<dbReference type="Pfam" id="PF04819">
    <property type="entry name" value="DUF716"/>
    <property type="match status" value="1"/>
</dbReference>
<dbReference type="PANTHER" id="PTHR16007:SF15">
    <property type="entry name" value="TRANSMEMBRANE PROTEIN 45B"/>
    <property type="match status" value="1"/>
</dbReference>
<evidence type="ECO:0000256" key="4">
    <source>
        <dbReference type="ARBA" id="ARBA00022989"/>
    </source>
</evidence>
<keyword evidence="9" id="KW-1185">Reference proteome</keyword>
<evidence type="ECO:0000256" key="7">
    <source>
        <dbReference type="SAM" id="SignalP"/>
    </source>
</evidence>
<name>A0A3S0ZT79_ELYCH</name>
<evidence type="ECO:0008006" key="10">
    <source>
        <dbReference type="Google" id="ProtNLM"/>
    </source>
</evidence>
<keyword evidence="4 6" id="KW-1133">Transmembrane helix</keyword>
<evidence type="ECO:0000256" key="6">
    <source>
        <dbReference type="SAM" id="Phobius"/>
    </source>
</evidence>
<sequence>MYAFFLLSGMIDAMCYLGAPLPDGIQYCSMALALIVEGLLFSSHVHGREILDIHIHMLPVKVIAATVCVLLLEARYRRHPLLPLSRAFLLMLQGTWFWAISVILYKHGEGHSEWDLNSPASVMMATIYFSWHCGAILIIMLVMNMIMACFYHRQSQNGTKYSILSSENEEDNDNITEDRSSVEV</sequence>
<feature type="transmembrane region" description="Helical" evidence="6">
    <location>
        <begin position="84"/>
        <end position="105"/>
    </location>
</feature>
<comment type="similarity">
    <text evidence="2">Belongs to the TMEM45 family.</text>
</comment>
<evidence type="ECO:0000256" key="3">
    <source>
        <dbReference type="ARBA" id="ARBA00022692"/>
    </source>
</evidence>
<keyword evidence="7" id="KW-0732">Signal</keyword>
<comment type="subcellular location">
    <subcellularLocation>
        <location evidence="1">Membrane</location>
        <topology evidence="1">Multi-pass membrane protein</topology>
    </subcellularLocation>
</comment>
<evidence type="ECO:0000256" key="2">
    <source>
        <dbReference type="ARBA" id="ARBA00006948"/>
    </source>
</evidence>
<evidence type="ECO:0000256" key="5">
    <source>
        <dbReference type="ARBA" id="ARBA00023136"/>
    </source>
</evidence>
<feature type="signal peptide" evidence="7">
    <location>
        <begin position="1"/>
        <end position="15"/>
    </location>
</feature>
<dbReference type="PANTHER" id="PTHR16007">
    <property type="entry name" value="EPIDIDYMAL MEMBRANE PROTEIN E9-RELATED"/>
    <property type="match status" value="1"/>
</dbReference>
<dbReference type="Proteomes" id="UP000271974">
    <property type="component" value="Unassembled WGS sequence"/>
</dbReference>
<dbReference type="OrthoDB" id="551896at2759"/>
<dbReference type="EMBL" id="RQTK01000148">
    <property type="protein sequence ID" value="RUS86171.1"/>
    <property type="molecule type" value="Genomic_DNA"/>
</dbReference>
<feature type="transmembrane region" description="Helical" evidence="6">
    <location>
        <begin position="125"/>
        <end position="151"/>
    </location>
</feature>